<keyword evidence="5" id="KW-0863">Zinc-finger</keyword>
<dbReference type="STRING" id="4565.A0A3B5Y364"/>
<dbReference type="OMA" id="NFCLSAY"/>
<accession>A0A3B5Y364</accession>
<dbReference type="InterPro" id="IPR013083">
    <property type="entry name" value="Znf_RING/FYVE/PHD"/>
</dbReference>
<dbReference type="CDD" id="cd17734">
    <property type="entry name" value="BRCT_Bard1_rpt1"/>
    <property type="match status" value="1"/>
</dbReference>
<reference evidence="12" key="1">
    <citation type="submission" date="2018-08" db="EMBL/GenBank/DDBJ databases">
        <authorList>
            <person name="Rossello M."/>
        </authorList>
    </citation>
    <scope>NUCLEOTIDE SEQUENCE [LARGE SCALE GENOMIC DNA]</scope>
    <source>
        <strain evidence="12">cv. Chinese Spring</strain>
    </source>
</reference>
<dbReference type="Gramene" id="TraesCS1A02G304700.1">
    <property type="protein sequence ID" value="TraesCS1A02G304700.1"/>
    <property type="gene ID" value="TraesCS1A02G304700"/>
</dbReference>
<evidence type="ECO:0000256" key="6">
    <source>
        <dbReference type="ARBA" id="ARBA00022833"/>
    </source>
</evidence>
<evidence type="ECO:0000313" key="12">
    <source>
        <dbReference type="EnsemblPlants" id="TraesCS1A02G304700.1"/>
    </source>
</evidence>
<evidence type="ECO:0000256" key="9">
    <source>
        <dbReference type="SAM" id="MobiDB-lite"/>
    </source>
</evidence>
<dbReference type="GO" id="GO:0008270">
    <property type="term" value="F:zinc ion binding"/>
    <property type="evidence" value="ECO:0007669"/>
    <property type="project" value="UniProtKB-KW"/>
</dbReference>
<organism evidence="12">
    <name type="scientific">Triticum aestivum</name>
    <name type="common">Wheat</name>
    <dbReference type="NCBI Taxonomy" id="4565"/>
    <lineage>
        <taxon>Eukaryota</taxon>
        <taxon>Viridiplantae</taxon>
        <taxon>Streptophyta</taxon>
        <taxon>Embryophyta</taxon>
        <taxon>Tracheophyta</taxon>
        <taxon>Spermatophyta</taxon>
        <taxon>Magnoliopsida</taxon>
        <taxon>Liliopsida</taxon>
        <taxon>Poales</taxon>
        <taxon>Poaceae</taxon>
        <taxon>BOP clade</taxon>
        <taxon>Pooideae</taxon>
        <taxon>Triticodae</taxon>
        <taxon>Triticeae</taxon>
        <taxon>Triticinae</taxon>
        <taxon>Triticum</taxon>
    </lineage>
</organism>
<proteinExistence type="predicted"/>
<dbReference type="EnsemblPlants" id="TraesCS1A02G304700.1">
    <property type="protein sequence ID" value="TraesCS1A02G304700.1"/>
    <property type="gene ID" value="TraesCS1A02G304700"/>
</dbReference>
<dbReference type="Pfam" id="PF00533">
    <property type="entry name" value="BRCT"/>
    <property type="match status" value="1"/>
</dbReference>
<evidence type="ECO:0000256" key="1">
    <source>
        <dbReference type="ARBA" id="ARBA00004123"/>
    </source>
</evidence>
<evidence type="ECO:0000256" key="3">
    <source>
        <dbReference type="ARBA" id="ARBA00022737"/>
    </source>
</evidence>
<dbReference type="InterPro" id="IPR036420">
    <property type="entry name" value="BRCT_dom_sf"/>
</dbReference>
<keyword evidence="8" id="KW-0539">Nucleus</keyword>
<evidence type="ECO:0000256" key="7">
    <source>
        <dbReference type="ARBA" id="ARBA00023204"/>
    </source>
</evidence>
<evidence type="ECO:0000256" key="4">
    <source>
        <dbReference type="ARBA" id="ARBA00022763"/>
    </source>
</evidence>
<dbReference type="GeneID" id="123060331"/>
<dbReference type="Proteomes" id="UP000019116">
    <property type="component" value="Chromosome 1A"/>
</dbReference>
<dbReference type="Gramene" id="TraesNOR1A03G00135250.1">
    <property type="protein sequence ID" value="TraesNOR1A03G00135250.1"/>
    <property type="gene ID" value="TraesNOR1A03G00135250"/>
</dbReference>
<keyword evidence="3" id="KW-0677">Repeat</keyword>
<dbReference type="RefSeq" id="XP_044338946.1">
    <property type="nucleotide sequence ID" value="XM_044483011.1"/>
</dbReference>
<keyword evidence="13" id="KW-1185">Reference proteome</keyword>
<dbReference type="PANTHER" id="PTHR13763">
    <property type="entry name" value="BREAST CANCER TYPE 1 SUSCEPTIBILITY PROTEIN BRCA1"/>
    <property type="match status" value="1"/>
</dbReference>
<feature type="compositionally biased region" description="Basic and acidic residues" evidence="9">
    <location>
        <begin position="133"/>
        <end position="146"/>
    </location>
</feature>
<gene>
    <name evidence="12" type="primary">LOC123060331</name>
</gene>
<dbReference type="GO" id="GO:0004842">
    <property type="term" value="F:ubiquitin-protein transferase activity"/>
    <property type="evidence" value="ECO:0000318"/>
    <property type="project" value="GO_Central"/>
</dbReference>
<evidence type="ECO:0000256" key="5">
    <source>
        <dbReference type="ARBA" id="ARBA00022771"/>
    </source>
</evidence>
<dbReference type="InterPro" id="IPR034732">
    <property type="entry name" value="EPHD"/>
</dbReference>
<dbReference type="PROSITE" id="PS51805">
    <property type="entry name" value="EPHD"/>
    <property type="match status" value="1"/>
</dbReference>
<feature type="compositionally biased region" description="Polar residues" evidence="9">
    <location>
        <begin position="110"/>
        <end position="119"/>
    </location>
</feature>
<dbReference type="SMR" id="A0A3B5Y364"/>
<dbReference type="PANTHER" id="PTHR13763:SF8">
    <property type="entry name" value="PHD-TYPE DOMAIN-CONTAINING PROTEIN"/>
    <property type="match status" value="1"/>
</dbReference>
<evidence type="ECO:0000259" key="10">
    <source>
        <dbReference type="PROSITE" id="PS50172"/>
    </source>
</evidence>
<evidence type="ECO:0008006" key="14">
    <source>
        <dbReference type="Google" id="ProtNLM"/>
    </source>
</evidence>
<dbReference type="GO" id="GO:0031436">
    <property type="term" value="C:BRCA1-BARD1 complex"/>
    <property type="evidence" value="ECO:0000318"/>
    <property type="project" value="GO_Central"/>
</dbReference>
<reference evidence="12" key="2">
    <citation type="submission" date="2018-10" db="UniProtKB">
        <authorList>
            <consortium name="EnsemblPlants"/>
        </authorList>
    </citation>
    <scope>IDENTIFICATION</scope>
</reference>
<dbReference type="Gene3D" id="3.40.50.10190">
    <property type="entry name" value="BRCT domain"/>
    <property type="match status" value="2"/>
</dbReference>
<evidence type="ECO:0000256" key="8">
    <source>
        <dbReference type="ARBA" id="ARBA00023242"/>
    </source>
</evidence>
<dbReference type="KEGG" id="taes:123060331"/>
<comment type="subcellular location">
    <subcellularLocation>
        <location evidence="1">Nucleus</location>
    </subcellularLocation>
</comment>
<feature type="domain" description="BRCT" evidence="10">
    <location>
        <begin position="695"/>
        <end position="797"/>
    </location>
</feature>
<evidence type="ECO:0000259" key="11">
    <source>
        <dbReference type="PROSITE" id="PS51805"/>
    </source>
</evidence>
<dbReference type="InterPro" id="IPR031099">
    <property type="entry name" value="BRCA1-associated"/>
</dbReference>
<dbReference type="Gramene" id="TraesCS1A03G0757200.1">
    <property type="protein sequence ID" value="TraesCS1A03G0757200.1.CDS"/>
    <property type="gene ID" value="TraesCS1A03G0757200"/>
</dbReference>
<feature type="compositionally biased region" description="Basic residues" evidence="9">
    <location>
        <begin position="120"/>
        <end position="132"/>
    </location>
</feature>
<feature type="domain" description="PHD-type" evidence="11">
    <location>
        <begin position="155"/>
        <end position="276"/>
    </location>
</feature>
<evidence type="ECO:0000313" key="13">
    <source>
        <dbReference type="Proteomes" id="UP000019116"/>
    </source>
</evidence>
<feature type="region of interest" description="Disordered" evidence="9">
    <location>
        <begin position="1"/>
        <end position="146"/>
    </location>
</feature>
<keyword evidence="2" id="KW-0479">Metal-binding</keyword>
<protein>
    <recommendedName>
        <fullName evidence="14">PHD-type domain-containing protein</fullName>
    </recommendedName>
</protein>
<keyword evidence="7" id="KW-0234">DNA repair</keyword>
<keyword evidence="4" id="KW-0227">DNA damage</keyword>
<name>A0A3B5Y364_WHEAT</name>
<dbReference type="AlphaFoldDB" id="A0A3B5Y364"/>
<sequence length="813" mass="88480">MGSGSGAVVWREIASSPPPGFGRPTGSAGGTASGSERPSPAPGFGAARPSSAQSGGSKSAARTDMLVDVGMEAGSDNLEVPPHVGNESASPTKGTKRKFVVDATEGASPGVNTSNTGQHQHSRRKGKGPGKHAKLEDNKGATKLGRDQTPIGVFEDECVFCHSFRTSEPFHGPMVLYRNRRIVPSDEGNPTNAIYIHEKCMVWAPKVESNGDTFKNVESEINRSKRLRCRRCKLRGAALGCYDNSCRKSYHVPCAMMIPECRWDPENHRVWCPKHAPPDELSSPTMESDTLSPVLQNHSSQCPAKEISVDYQMEDEHINPLPCDEMSSPVIESDINSAVLQNHSSQCPTKEISVDCQMEEEHINPLPGDEMSSPIIETDITSPVLQNHSSQCPAKEISVDCQMEDEHINPLPGDEMSSPIIETDITSSVLQNHSSQCPAKEISVDCQMEDEHINPLPGDEMSSPIIETDITSAVLQNHSSQCPAKEISGDCQMENEHISPLATSSSSLPGQVPGQYLVKGGTSVLDRREDLQVDQLNTSSSSLPQGQCSDRGRISANHRREEKLVNQSSTPVDQWVLLGISLSASEKDSLKEFASLTSSTLAEEWDKTVTHVIVGRNAGDACGRSYEVLMAILSGKWVVTAGWIVDCMVEPIPDLKTCLEKPIPGPEISYEMNFCDGSCTSGYGPTKGRARAAERAPKLFSGLHFCLSAYIDPEDRETIRRLVAAGGGQVLEGISPDRLHENLNKNPAEVYFIYDSGPPRKITSDFDLILGKEIQESIEYAKSGVQVISHTRLLDAILCYDARILERRLQQDV</sequence>
<dbReference type="GO" id="GO:0000724">
    <property type="term" value="P:double-strand break repair via homologous recombination"/>
    <property type="evidence" value="ECO:0000318"/>
    <property type="project" value="GO_Central"/>
</dbReference>
<dbReference type="GO" id="GO:0045944">
    <property type="term" value="P:positive regulation of transcription by RNA polymerase II"/>
    <property type="evidence" value="ECO:0000318"/>
    <property type="project" value="GO_Central"/>
</dbReference>
<evidence type="ECO:0000256" key="2">
    <source>
        <dbReference type="ARBA" id="ARBA00022723"/>
    </source>
</evidence>
<dbReference type="PROSITE" id="PS50172">
    <property type="entry name" value="BRCT"/>
    <property type="match status" value="2"/>
</dbReference>
<dbReference type="Gene3D" id="3.30.40.10">
    <property type="entry name" value="Zinc/RING finger domain, C3HC4 (zinc finger)"/>
    <property type="match status" value="1"/>
</dbReference>
<dbReference type="GO" id="GO:0070531">
    <property type="term" value="C:BRCA1-A complex"/>
    <property type="evidence" value="ECO:0000318"/>
    <property type="project" value="GO_Central"/>
</dbReference>
<feature type="domain" description="BRCT" evidence="10">
    <location>
        <begin position="576"/>
        <end position="648"/>
    </location>
</feature>
<dbReference type="SMART" id="SM00292">
    <property type="entry name" value="BRCT"/>
    <property type="match status" value="2"/>
</dbReference>
<dbReference type="Pfam" id="PF13771">
    <property type="entry name" value="zf-HC5HC2H"/>
    <property type="match status" value="1"/>
</dbReference>
<dbReference type="InterPro" id="IPR001357">
    <property type="entry name" value="BRCT_dom"/>
</dbReference>
<keyword evidence="6" id="KW-0862">Zinc</keyword>
<feature type="compositionally biased region" description="Low complexity" evidence="9">
    <location>
        <begin position="50"/>
        <end position="60"/>
    </location>
</feature>
<dbReference type="SUPFAM" id="SSF52113">
    <property type="entry name" value="BRCT domain"/>
    <property type="match status" value="2"/>
</dbReference>